<feature type="transmembrane region" description="Helical" evidence="5">
    <location>
        <begin position="151"/>
        <end position="176"/>
    </location>
</feature>
<dbReference type="Ensembl" id="ENSMODT00000042052.2">
    <property type="protein sequence ID" value="ENSMODP00000038945.2"/>
    <property type="gene ID" value="ENSMODG00000029058.2"/>
</dbReference>
<dbReference type="InterPro" id="IPR036179">
    <property type="entry name" value="Ig-like_dom_sf"/>
</dbReference>
<accession>K7DZJ4</accession>
<comment type="similarity">
    <text evidence="4">Belongs to the immunoglobulin superfamily. CEA family.</text>
</comment>
<dbReference type="RefSeq" id="XP_007491617.1">
    <property type="nucleotide sequence ID" value="XM_007491555.3"/>
</dbReference>
<organism evidence="7 8">
    <name type="scientific">Monodelphis domestica</name>
    <name type="common">Gray short-tailed opossum</name>
    <dbReference type="NCBI Taxonomy" id="13616"/>
    <lineage>
        <taxon>Eukaryota</taxon>
        <taxon>Metazoa</taxon>
        <taxon>Chordata</taxon>
        <taxon>Craniata</taxon>
        <taxon>Vertebrata</taxon>
        <taxon>Euteleostomi</taxon>
        <taxon>Mammalia</taxon>
        <taxon>Metatheria</taxon>
        <taxon>Didelphimorphia</taxon>
        <taxon>Didelphidae</taxon>
        <taxon>Monodelphis</taxon>
    </lineage>
</organism>
<evidence type="ECO:0000313" key="7">
    <source>
        <dbReference type="Ensembl" id="ENSMODP00000038945.2"/>
    </source>
</evidence>
<reference evidence="7 8" key="1">
    <citation type="journal article" date="2007" name="Nature">
        <title>Genome of the marsupial Monodelphis domestica reveals innovation in non-coding sequences.</title>
        <authorList>
            <person name="Mikkelsen T.S."/>
            <person name="Wakefield M.J."/>
            <person name="Aken B."/>
            <person name="Amemiya C.T."/>
            <person name="Chang J.L."/>
            <person name="Duke S."/>
            <person name="Garber M."/>
            <person name="Gentles A.J."/>
            <person name="Goodstadt L."/>
            <person name="Heger A."/>
            <person name="Jurka J."/>
            <person name="Kamal M."/>
            <person name="Mauceli E."/>
            <person name="Searle S.M."/>
            <person name="Sharpe T."/>
            <person name="Baker M.L."/>
            <person name="Batzer M.A."/>
            <person name="Benos P.V."/>
            <person name="Belov K."/>
            <person name="Clamp M."/>
            <person name="Cook A."/>
            <person name="Cuff J."/>
            <person name="Das R."/>
            <person name="Davidow L."/>
            <person name="Deakin J.E."/>
            <person name="Fazzari M.J."/>
            <person name="Glass J.L."/>
            <person name="Grabherr M."/>
            <person name="Greally J.M."/>
            <person name="Gu W."/>
            <person name="Hore T.A."/>
            <person name="Huttley G.A."/>
            <person name="Kleber M."/>
            <person name="Jirtle R.L."/>
            <person name="Koina E."/>
            <person name="Lee J.T."/>
            <person name="Mahony S."/>
            <person name="Marra M.A."/>
            <person name="Miller R.D."/>
            <person name="Nicholls R.D."/>
            <person name="Oda M."/>
            <person name="Papenfuss A.T."/>
            <person name="Parra Z.E."/>
            <person name="Pollock D.D."/>
            <person name="Ray D.A."/>
            <person name="Schein J.E."/>
            <person name="Speed T.P."/>
            <person name="Thompson K."/>
            <person name="VandeBerg J.L."/>
            <person name="Wade C.M."/>
            <person name="Walker J.A."/>
            <person name="Waters P.D."/>
            <person name="Webber C."/>
            <person name="Weidman J.R."/>
            <person name="Xie X."/>
            <person name="Zody M.C."/>
            <person name="Baldwin J."/>
            <person name="Abdouelleil A."/>
            <person name="Abdulkadir J."/>
            <person name="Abebe A."/>
            <person name="Abera B."/>
            <person name="Abreu J."/>
            <person name="Acer S.C."/>
            <person name="Aftuck L."/>
            <person name="Alexander A."/>
            <person name="An P."/>
            <person name="Anderson E."/>
            <person name="Anderson S."/>
            <person name="Arachi H."/>
            <person name="Azer M."/>
            <person name="Bachantsang P."/>
            <person name="Barry A."/>
            <person name="Bayul T."/>
            <person name="Berlin A."/>
            <person name="Bessette D."/>
            <person name="Bloom T."/>
            <person name="Bloom T."/>
            <person name="Boguslavskiy L."/>
            <person name="Bonnet C."/>
            <person name="Boukhgalter B."/>
            <person name="Bourzgui I."/>
            <person name="Brown A."/>
            <person name="Cahill P."/>
            <person name="Channer S."/>
            <person name="Cheshatsang Y."/>
            <person name="Chuda L."/>
            <person name="Citroen M."/>
            <person name="Collymore A."/>
            <person name="Cooke P."/>
            <person name="Costello M."/>
            <person name="D'Aco K."/>
            <person name="Daza R."/>
            <person name="De Haan G."/>
            <person name="DeGray S."/>
            <person name="DeMaso C."/>
            <person name="Dhargay N."/>
            <person name="Dooley K."/>
            <person name="Dooley E."/>
            <person name="Doricent M."/>
            <person name="Dorje P."/>
            <person name="Dorjee K."/>
            <person name="Dupes A."/>
            <person name="Elong R."/>
            <person name="Falk J."/>
            <person name="Farina A."/>
            <person name="Faro S."/>
            <person name="Ferguson D."/>
            <person name="Fisher S."/>
            <person name="Foley C.D."/>
            <person name="Franke A."/>
            <person name="Friedrich D."/>
            <person name="Gadbois L."/>
            <person name="Gearin G."/>
            <person name="Gearin C.R."/>
            <person name="Giannoukos G."/>
            <person name="Goode T."/>
            <person name="Graham J."/>
            <person name="Grandbois E."/>
            <person name="Grewal S."/>
            <person name="Gyaltsen K."/>
            <person name="Hafez N."/>
            <person name="Hagos B."/>
            <person name="Hall J."/>
            <person name="Henson C."/>
            <person name="Hollinger A."/>
            <person name="Honan T."/>
            <person name="Huard M.D."/>
            <person name="Hughes L."/>
            <person name="Hurhula B."/>
            <person name="Husby M.E."/>
            <person name="Kamat A."/>
            <person name="Kanga B."/>
            <person name="Kashin S."/>
            <person name="Khazanovich D."/>
            <person name="Kisner P."/>
            <person name="Lance K."/>
            <person name="Lara M."/>
            <person name="Lee W."/>
            <person name="Lennon N."/>
            <person name="Letendre F."/>
            <person name="LeVine R."/>
            <person name="Lipovsky A."/>
            <person name="Liu X."/>
            <person name="Liu J."/>
            <person name="Liu S."/>
            <person name="Lokyitsang T."/>
            <person name="Lokyitsang Y."/>
            <person name="Lubonja R."/>
            <person name="Lui A."/>
            <person name="MacDonald P."/>
            <person name="Magnisalis V."/>
            <person name="Maru K."/>
            <person name="Matthews C."/>
            <person name="McCusker W."/>
            <person name="McDonough S."/>
            <person name="Mehta T."/>
            <person name="Meldrim J."/>
            <person name="Meneus L."/>
            <person name="Mihai O."/>
            <person name="Mihalev A."/>
            <person name="Mihova T."/>
            <person name="Mittelman R."/>
            <person name="Mlenga V."/>
            <person name="Montmayeur A."/>
            <person name="Mulrain L."/>
            <person name="Navidi A."/>
            <person name="Naylor J."/>
            <person name="Negash T."/>
            <person name="Nguyen T."/>
            <person name="Nguyen N."/>
            <person name="Nicol R."/>
            <person name="Norbu C."/>
            <person name="Norbu N."/>
            <person name="Novod N."/>
            <person name="O'Neill B."/>
            <person name="Osman S."/>
            <person name="Markiewicz E."/>
            <person name="Oyono O.L."/>
            <person name="Patti C."/>
            <person name="Phunkhang P."/>
            <person name="Pierre F."/>
            <person name="Priest M."/>
            <person name="Raghuraman S."/>
            <person name="Rege F."/>
            <person name="Reyes R."/>
            <person name="Rise C."/>
            <person name="Rogov P."/>
            <person name="Ross K."/>
            <person name="Ryan E."/>
            <person name="Settipalli S."/>
            <person name="Shea T."/>
            <person name="Sherpa N."/>
            <person name="Shi L."/>
            <person name="Shih D."/>
            <person name="Sparrow T."/>
            <person name="Spaulding J."/>
            <person name="Stalker J."/>
            <person name="Stange-Thomann N."/>
            <person name="Stavropoulos S."/>
            <person name="Stone C."/>
            <person name="Strader C."/>
            <person name="Tesfaye S."/>
            <person name="Thomson T."/>
            <person name="Thoulutsang Y."/>
            <person name="Thoulutsang D."/>
            <person name="Topham K."/>
            <person name="Topping I."/>
            <person name="Tsamla T."/>
            <person name="Vassiliev H."/>
            <person name="Vo A."/>
            <person name="Wangchuk T."/>
            <person name="Wangdi T."/>
            <person name="Weiand M."/>
            <person name="Wilkinson J."/>
            <person name="Wilson A."/>
            <person name="Yadav S."/>
            <person name="Young G."/>
            <person name="Yu Q."/>
            <person name="Zembek L."/>
            <person name="Zhong D."/>
            <person name="Zimmer A."/>
            <person name="Zwirko Z."/>
            <person name="Jaffe D.B."/>
            <person name="Alvarez P."/>
            <person name="Brockman W."/>
            <person name="Butler J."/>
            <person name="Chin C."/>
            <person name="Gnerre S."/>
            <person name="MacCallum I."/>
            <person name="Graves J.A."/>
            <person name="Ponting C.P."/>
            <person name="Breen M."/>
            <person name="Samollow P.B."/>
            <person name="Lander E.S."/>
            <person name="Lindblad-Toh K."/>
        </authorList>
    </citation>
    <scope>NUCLEOTIDE SEQUENCE [LARGE SCALE GENOMIC DNA]</scope>
</reference>
<evidence type="ECO:0000313" key="8">
    <source>
        <dbReference type="Proteomes" id="UP000002280"/>
    </source>
</evidence>
<dbReference type="Bgee" id="ENSMODG00000029058">
    <property type="expression patterns" value="Expressed in blood and 7 other cell types or tissues"/>
</dbReference>
<keyword evidence="2" id="KW-0325">Glycoprotein</keyword>
<dbReference type="AlphaFoldDB" id="K7DZJ4"/>
<dbReference type="HOGENOM" id="CLU_093201_0_0_1"/>
<sequence>MSSRPMDCLSEGAHRRDRPCKGLLIIASVLSCWSQPTSVLASSITAVPSPPYGMVGSNVTLTIQGFLKPPWRYTWYRKSTDPSNEIASYVVRDGVQTPATNREKVFANGSLLIPNLTFRDNDDYIVQVFYSESEVTTARAHLQVFSPRSRMITAGILIGVVAKVALIGSLIYVLCIRKTGGASRGRQGDSKQGGKIHLAQKESENSIPFMNKWLQVPLRLAQGHGSSSLSSAAPSENIYQTLEVTQEDIYEKIIPRKKPQAQRKGRFIQS</sequence>
<dbReference type="Pfam" id="PF07686">
    <property type="entry name" value="V-set"/>
    <property type="match status" value="1"/>
</dbReference>
<dbReference type="OMA" id="WYRKSTD"/>
<dbReference type="InterPro" id="IPR003599">
    <property type="entry name" value="Ig_sub"/>
</dbReference>
<keyword evidence="1" id="KW-0732">Signal</keyword>
<keyword evidence="5" id="KW-1133">Transmembrane helix</keyword>
<dbReference type="PANTHER" id="PTHR44427:SF1">
    <property type="entry name" value="CARCINOEMBRYONIC ANTIGEN-RELATED CELL ADHESION MOLECULE 1"/>
    <property type="match status" value="1"/>
</dbReference>
<gene>
    <name evidence="7" type="primary">LOC103097588</name>
</gene>
<evidence type="ECO:0000259" key="6">
    <source>
        <dbReference type="SMART" id="SM00409"/>
    </source>
</evidence>
<evidence type="ECO:0000256" key="1">
    <source>
        <dbReference type="ARBA" id="ARBA00022729"/>
    </source>
</evidence>
<reference evidence="7" key="3">
    <citation type="submission" date="2025-09" db="UniProtKB">
        <authorList>
            <consortium name="Ensembl"/>
        </authorList>
    </citation>
    <scope>IDENTIFICATION</scope>
</reference>
<dbReference type="InParanoid" id="K7DZJ4"/>
<proteinExistence type="inferred from homology"/>
<dbReference type="GeneTree" id="ENSGT01100000263479"/>
<keyword evidence="8" id="KW-1185">Reference proteome</keyword>
<feature type="domain" description="Immunoglobulin" evidence="6">
    <location>
        <begin position="48"/>
        <end position="145"/>
    </location>
</feature>
<dbReference type="SMART" id="SM00409">
    <property type="entry name" value="IG"/>
    <property type="match status" value="1"/>
</dbReference>
<reference evidence="7" key="2">
    <citation type="submission" date="2025-08" db="UniProtKB">
        <authorList>
            <consortium name="Ensembl"/>
        </authorList>
    </citation>
    <scope>IDENTIFICATION</scope>
</reference>
<dbReference type="SUPFAM" id="SSF48726">
    <property type="entry name" value="Immunoglobulin"/>
    <property type="match status" value="1"/>
</dbReference>
<protein>
    <submittedName>
        <fullName evidence="7">Carcinoembryonic antigen-related cell adhesion molecule 4-like</fullName>
    </submittedName>
</protein>
<dbReference type="Gene3D" id="2.60.40.10">
    <property type="entry name" value="Immunoglobulins"/>
    <property type="match status" value="1"/>
</dbReference>
<name>K7DZJ4_MONDO</name>
<dbReference type="InterPro" id="IPR050831">
    <property type="entry name" value="CEA_cell_adhesion"/>
</dbReference>
<dbReference type="Proteomes" id="UP000002280">
    <property type="component" value="Chromosome 4"/>
</dbReference>
<evidence type="ECO:0000256" key="2">
    <source>
        <dbReference type="ARBA" id="ARBA00023180"/>
    </source>
</evidence>
<dbReference type="STRING" id="13616.ENSMODP00000038945"/>
<dbReference type="eggNOG" id="ENOG502RWVQ">
    <property type="taxonomic scope" value="Eukaryota"/>
</dbReference>
<keyword evidence="3" id="KW-0393">Immunoglobulin domain</keyword>
<evidence type="ECO:0000256" key="4">
    <source>
        <dbReference type="ARBA" id="ARBA00038222"/>
    </source>
</evidence>
<keyword evidence="5" id="KW-0812">Transmembrane</keyword>
<keyword evidence="5" id="KW-0472">Membrane</keyword>
<evidence type="ECO:0000256" key="5">
    <source>
        <dbReference type="SAM" id="Phobius"/>
    </source>
</evidence>
<dbReference type="GeneID" id="103097588"/>
<dbReference type="OrthoDB" id="6353782at2759"/>
<dbReference type="KEGG" id="mdo:103097588"/>
<dbReference type="InterPro" id="IPR013783">
    <property type="entry name" value="Ig-like_fold"/>
</dbReference>
<dbReference type="InterPro" id="IPR013106">
    <property type="entry name" value="Ig_V-set"/>
</dbReference>
<dbReference type="PROSITE" id="PS51257">
    <property type="entry name" value="PROKAR_LIPOPROTEIN"/>
    <property type="match status" value="1"/>
</dbReference>
<dbReference type="PANTHER" id="PTHR44427">
    <property type="entry name" value="CARCINOEMBRYONIC ANTIGEN-RELATED CELL ADHESION MOLECULE 19"/>
    <property type="match status" value="1"/>
</dbReference>
<evidence type="ECO:0000256" key="3">
    <source>
        <dbReference type="ARBA" id="ARBA00023319"/>
    </source>
</evidence>
<dbReference type="FunCoup" id="K7DZJ4">
    <property type="interactions" value="152"/>
</dbReference>